<dbReference type="AlphaFoldDB" id="A0A829YAV0"/>
<proteinExistence type="predicted"/>
<dbReference type="GO" id="GO:0046872">
    <property type="term" value="F:metal ion binding"/>
    <property type="evidence" value="ECO:0007669"/>
    <property type="project" value="UniProtKB-KW"/>
</dbReference>
<accession>A0A829YAV0</accession>
<evidence type="ECO:0000256" key="1">
    <source>
        <dbReference type="ARBA" id="ARBA00022448"/>
    </source>
</evidence>
<comment type="caution">
    <text evidence="9">The sequence shown here is derived from an EMBL/GenBank/DDBJ whole genome shotgun (WGS) entry which is preliminary data.</text>
</comment>
<evidence type="ECO:0000313" key="10">
    <source>
        <dbReference type="Proteomes" id="UP000445000"/>
    </source>
</evidence>
<dbReference type="RefSeq" id="WP_161811840.1">
    <property type="nucleotide sequence ID" value="NZ_BLJN01000002.1"/>
</dbReference>
<evidence type="ECO:0000256" key="5">
    <source>
        <dbReference type="ARBA" id="ARBA00023004"/>
    </source>
</evidence>
<dbReference type="EMBL" id="BLJN01000002">
    <property type="protein sequence ID" value="GFE80113.1"/>
    <property type="molecule type" value="Genomic_DNA"/>
</dbReference>
<evidence type="ECO:0000259" key="8">
    <source>
        <dbReference type="PROSITE" id="PS51007"/>
    </source>
</evidence>
<dbReference type="Pfam" id="PF00034">
    <property type="entry name" value="Cytochrom_C"/>
    <property type="match status" value="1"/>
</dbReference>
<evidence type="ECO:0000256" key="6">
    <source>
        <dbReference type="PROSITE-ProRule" id="PRU00433"/>
    </source>
</evidence>
<keyword evidence="4" id="KW-0249">Electron transport</keyword>
<organism evidence="9 10">
    <name type="scientific">Steroidobacter agaridevorans</name>
    <dbReference type="NCBI Taxonomy" id="2695856"/>
    <lineage>
        <taxon>Bacteria</taxon>
        <taxon>Pseudomonadati</taxon>
        <taxon>Pseudomonadota</taxon>
        <taxon>Gammaproteobacteria</taxon>
        <taxon>Steroidobacterales</taxon>
        <taxon>Steroidobacteraceae</taxon>
        <taxon>Steroidobacter</taxon>
    </lineage>
</organism>
<name>A0A829YAV0_9GAMM</name>
<protein>
    <submittedName>
        <fullName evidence="9">Cytochrome C protein</fullName>
    </submittedName>
</protein>
<reference evidence="10" key="1">
    <citation type="submission" date="2020-01" db="EMBL/GenBank/DDBJ databases">
        <title>'Steroidobacter agaridevorans' sp. nov., agar-degrading bacteria isolated from rhizosphere soils.</title>
        <authorList>
            <person name="Ikenaga M."/>
            <person name="Kataoka M."/>
            <person name="Murouchi A."/>
            <person name="Katsuragi S."/>
            <person name="Sakai M."/>
        </authorList>
    </citation>
    <scope>NUCLEOTIDE SEQUENCE [LARGE SCALE GENOMIC DNA]</scope>
    <source>
        <strain evidence="10">YU21-B</strain>
    </source>
</reference>
<evidence type="ECO:0000256" key="3">
    <source>
        <dbReference type="ARBA" id="ARBA00022723"/>
    </source>
</evidence>
<evidence type="ECO:0000256" key="4">
    <source>
        <dbReference type="ARBA" id="ARBA00022982"/>
    </source>
</evidence>
<keyword evidence="3 6" id="KW-0479">Metal-binding</keyword>
<sequence>MKRLLIAGLAALALTSSAWADGDAAAGATVFAQCSACHAVGAGAQNNVGPVLNGVVGRPAGTYPSYRYSSAMRKSGLTWDEATLTQYLKGPDKLVPGSKMIFPGIASDTDLANVIAFLKQQKAE</sequence>
<keyword evidence="5 6" id="KW-0408">Iron</keyword>
<feature type="chain" id="PRO_5032477794" evidence="7">
    <location>
        <begin position="21"/>
        <end position="124"/>
    </location>
</feature>
<dbReference type="Gene3D" id="1.10.760.10">
    <property type="entry name" value="Cytochrome c-like domain"/>
    <property type="match status" value="1"/>
</dbReference>
<dbReference type="InterPro" id="IPR009056">
    <property type="entry name" value="Cyt_c-like_dom"/>
</dbReference>
<dbReference type="GO" id="GO:0020037">
    <property type="term" value="F:heme binding"/>
    <property type="evidence" value="ECO:0007669"/>
    <property type="project" value="InterPro"/>
</dbReference>
<dbReference type="PROSITE" id="PS51007">
    <property type="entry name" value="CYTC"/>
    <property type="match status" value="1"/>
</dbReference>
<feature type="domain" description="Cytochrome c" evidence="8">
    <location>
        <begin position="22"/>
        <end position="122"/>
    </location>
</feature>
<evidence type="ECO:0000256" key="2">
    <source>
        <dbReference type="ARBA" id="ARBA00022617"/>
    </source>
</evidence>
<evidence type="ECO:0000256" key="7">
    <source>
        <dbReference type="SAM" id="SignalP"/>
    </source>
</evidence>
<dbReference type="Proteomes" id="UP000445000">
    <property type="component" value="Unassembled WGS sequence"/>
</dbReference>
<keyword evidence="10" id="KW-1185">Reference proteome</keyword>
<feature type="signal peptide" evidence="7">
    <location>
        <begin position="1"/>
        <end position="20"/>
    </location>
</feature>
<dbReference type="GO" id="GO:0009055">
    <property type="term" value="F:electron transfer activity"/>
    <property type="evidence" value="ECO:0007669"/>
    <property type="project" value="InterPro"/>
</dbReference>
<dbReference type="InterPro" id="IPR036909">
    <property type="entry name" value="Cyt_c-like_dom_sf"/>
</dbReference>
<evidence type="ECO:0000313" key="9">
    <source>
        <dbReference type="EMBL" id="GFE80113.1"/>
    </source>
</evidence>
<keyword evidence="2 6" id="KW-0349">Heme</keyword>
<dbReference type="InterPro" id="IPR002327">
    <property type="entry name" value="Cyt_c_1A/1B"/>
</dbReference>
<gene>
    <name evidence="9" type="ORF">GCM10011487_21130</name>
</gene>
<dbReference type="PANTHER" id="PTHR11961">
    <property type="entry name" value="CYTOCHROME C"/>
    <property type="match status" value="1"/>
</dbReference>
<keyword evidence="7" id="KW-0732">Signal</keyword>
<keyword evidence="1" id="KW-0813">Transport</keyword>
<dbReference type="PRINTS" id="PR00604">
    <property type="entry name" value="CYTCHRMECIAB"/>
</dbReference>
<dbReference type="SUPFAM" id="SSF46626">
    <property type="entry name" value="Cytochrome c"/>
    <property type="match status" value="1"/>
</dbReference>